<evidence type="ECO:0000256" key="4">
    <source>
        <dbReference type="ARBA" id="ARBA00023136"/>
    </source>
</evidence>
<dbReference type="OrthoDB" id="7784409at2"/>
<dbReference type="RefSeq" id="WP_109612768.1">
    <property type="nucleotide sequence ID" value="NZ_QGGG01000006.1"/>
</dbReference>
<keyword evidence="2" id="KW-0812">Transmembrane</keyword>
<dbReference type="Pfam" id="PF04357">
    <property type="entry name" value="TamB"/>
    <property type="match status" value="1"/>
</dbReference>
<evidence type="ECO:0000256" key="1">
    <source>
        <dbReference type="ARBA" id="ARBA00004167"/>
    </source>
</evidence>
<keyword evidence="3" id="KW-1133">Transmembrane helix</keyword>
<evidence type="ECO:0000313" key="7">
    <source>
        <dbReference type="EMBL" id="PWJ84159.1"/>
    </source>
</evidence>
<keyword evidence="4" id="KW-0472">Membrane</keyword>
<dbReference type="EMBL" id="QGGG01000006">
    <property type="protein sequence ID" value="PWJ84159.1"/>
    <property type="molecule type" value="Genomic_DNA"/>
</dbReference>
<keyword evidence="5" id="KW-0732">Signal</keyword>
<accession>A0A316C342</accession>
<feature type="signal peptide" evidence="5">
    <location>
        <begin position="1"/>
        <end position="24"/>
    </location>
</feature>
<dbReference type="GO" id="GO:0009306">
    <property type="term" value="P:protein secretion"/>
    <property type="evidence" value="ECO:0007669"/>
    <property type="project" value="InterPro"/>
</dbReference>
<organism evidence="7 8">
    <name type="scientific">Pseudaminobacter salicylatoxidans</name>
    <dbReference type="NCBI Taxonomy" id="93369"/>
    <lineage>
        <taxon>Bacteria</taxon>
        <taxon>Pseudomonadati</taxon>
        <taxon>Pseudomonadota</taxon>
        <taxon>Alphaproteobacteria</taxon>
        <taxon>Hyphomicrobiales</taxon>
        <taxon>Phyllobacteriaceae</taxon>
        <taxon>Pseudaminobacter</taxon>
    </lineage>
</organism>
<evidence type="ECO:0000256" key="2">
    <source>
        <dbReference type="ARBA" id="ARBA00022692"/>
    </source>
</evidence>
<dbReference type="Proteomes" id="UP000245396">
    <property type="component" value="Unassembled WGS sequence"/>
</dbReference>
<feature type="chain" id="PRO_5016369616" evidence="5">
    <location>
        <begin position="25"/>
        <end position="1536"/>
    </location>
</feature>
<evidence type="ECO:0000256" key="5">
    <source>
        <dbReference type="SAM" id="SignalP"/>
    </source>
</evidence>
<reference evidence="7 8" key="1">
    <citation type="submission" date="2018-05" db="EMBL/GenBank/DDBJ databases">
        <title>Genomic Encyclopedia of Type Strains, Phase IV (KMG-IV): sequencing the most valuable type-strain genomes for metagenomic binning, comparative biology and taxonomic classification.</title>
        <authorList>
            <person name="Goeker M."/>
        </authorList>
    </citation>
    <scope>NUCLEOTIDE SEQUENCE [LARGE SCALE GENOMIC DNA]</scope>
    <source>
        <strain evidence="7 8">DSM 6986</strain>
    </source>
</reference>
<dbReference type="STRING" id="1192868.GCA_000304395_03215"/>
<proteinExistence type="predicted"/>
<evidence type="ECO:0000313" key="8">
    <source>
        <dbReference type="Proteomes" id="UP000245396"/>
    </source>
</evidence>
<sequence>MTRIVLAIALFVCTLPLLAVSALAQETADEERSYFVGFVENQLSTPDRQIRINNIQGVLSSNATIGEITVADRQGVWLRITNARIVWTRSALLLGRLSIDTLAADRIDVMRRPLPSEAAPSPESSSFQLPELPLSIRLGALEVPHVVLGEDLFGLAAEIGMTGNLQLASGTLDTTLNINRLDGPGGQLALKAAYANSTQVLDLDLKLDEPADGIVANLLNIEGRPPVALALQGKGPLSDLDLDLTLDADGLRALTGKLALRRQDRGLGFNADLHGPIAQLVSPRFRDFFGSETTLQTSGLVRDGGGVTLDNLDLQSAALQLKAQAGTTSDGFLERLTLNAEIADPAGKPVLLPAPGQNTVQHASFTLNFGDKPGDEWSGALKIDDLATETFSSKSVEVLLSGLAQNVSDSARRHLTFKATGGASGIVAKRADVGEALGDRVTLDVGGEWTAGAPVKLARAELMANGFSLSLAGDIAEFAFRGDVGLKARSLVPFSSLAGRQLTGGADLVAKGEIRPITGAFDLTLDGTAGELGIGTPAADNLLKGTTRITGGVARGENGLVARQLRIVNDQVEARADGRFATGAADFGFDLSVADIALLSPQASGRLTAKGRAAGTDGLIGLTFGADVPAGTLVGKTLRDAVFAFEGTLQKGDLNGNVTGNAFLDGNRVDLASAIAVNDAEKRLGDLKFTAGGARLTGDVTQNKDGLLDGKLSLAAPDVSTAAALLLRQAAGAVNADIALEPREGRQNASVRANIDQLVVDSVRVGKADLDATIADLFGVPMADGSFNASKMVVGGIDISTVQATAQQQGEATNFNANAKLDNGATAAVAGSLTPIEGGFRLALQQADLAQGKLTAKLVEPAALQMRGQAISIDNLALDVGGGRITARGEVNDKLDVAVNIADLPLAIANAIRSDLGLAGTINGTANIGGTRQSPDVRFSLRGNSIAAAALRQAGLSTINLDAEGNSTANRLDVKASVTSPEGLRASVNGAVPLDKGALALDIGLESFPLAVLNAAVPNQRLGGNVSGTARVTGQLDNPAATFNLRGAGLRAAALEEAGAAPLELTIAGNFADKVLTLSSATASGPQGLSLTASGRVPVSGNGLDLSVRGEAPLSLANRFLAERGAQASGTLTANATISGNLRQPSIRGMFSTQGAQFVDPESNVRVQSIAVMGTIDGDRVTIRNASANLGAGGSVSATGTVSLDAAAAFPADIRIMLNNARYSDGNLVVATVNGTLAITGPLTRDPLLSGRIDVDRAEITVPDTFGGGAAALDVRHVNPPKAVAQTLKRARANDGTPTPTARPSVMRLDVSVNAPNRIFVRGRGLDAELGGQVKLTGPVSDIQPVGGFQLIRGRLSILTQRITFDEGTVTLVGDMDPFLNFVARSEGTDITVFITVSGRASDISVTFSSQPELPQDEVLARLIFNRGLDELSAFQIAQLAAAAAELAGGGNNSLLGNLRSATGLDDLDVITDSKGNAAVRAGRYIQDNIYLGVEAGAGGATRGTVNLDITRNLKAKGAVGSDGDSSLGVFYEKDY</sequence>
<evidence type="ECO:0000256" key="3">
    <source>
        <dbReference type="ARBA" id="ARBA00022989"/>
    </source>
</evidence>
<dbReference type="PANTHER" id="PTHR36985">
    <property type="entry name" value="TRANSLOCATION AND ASSEMBLY MODULE SUBUNIT TAMB"/>
    <property type="match status" value="1"/>
</dbReference>
<feature type="domain" description="Translocation and assembly module TamB C-terminal" evidence="6">
    <location>
        <begin position="1186"/>
        <end position="1536"/>
    </location>
</feature>
<dbReference type="PANTHER" id="PTHR36985:SF1">
    <property type="entry name" value="TRANSLOCATION AND ASSEMBLY MODULE SUBUNIT TAMB"/>
    <property type="match status" value="1"/>
</dbReference>
<protein>
    <submittedName>
        <fullName evidence="7">Autotransporter secretion inner membrane protein TamB</fullName>
    </submittedName>
</protein>
<comment type="caution">
    <text evidence="7">The sequence shown here is derived from an EMBL/GenBank/DDBJ whole genome shotgun (WGS) entry which is preliminary data.</text>
</comment>
<dbReference type="InterPro" id="IPR007452">
    <property type="entry name" value="TamB_C"/>
</dbReference>
<name>A0A316C342_PSESE</name>
<keyword evidence="8" id="KW-1185">Reference proteome</keyword>
<evidence type="ECO:0000259" key="6">
    <source>
        <dbReference type="Pfam" id="PF04357"/>
    </source>
</evidence>
<dbReference type="GO" id="GO:0005886">
    <property type="term" value="C:plasma membrane"/>
    <property type="evidence" value="ECO:0007669"/>
    <property type="project" value="InterPro"/>
</dbReference>
<gene>
    <name evidence="7" type="ORF">C7441_10673</name>
</gene>
<comment type="subcellular location">
    <subcellularLocation>
        <location evidence="1">Membrane</location>
        <topology evidence="1">Single-pass membrane protein</topology>
    </subcellularLocation>
</comment>